<dbReference type="Gene3D" id="1.10.260.40">
    <property type="entry name" value="lambda repressor-like DNA-binding domains"/>
    <property type="match status" value="1"/>
</dbReference>
<dbReference type="EMBL" id="CPXJ01000063">
    <property type="protein sequence ID" value="CNE50820.1"/>
    <property type="molecule type" value="Genomic_DNA"/>
</dbReference>
<dbReference type="InterPro" id="IPR001387">
    <property type="entry name" value="Cro/C1-type_HTH"/>
</dbReference>
<protein>
    <submittedName>
        <fullName evidence="1">Phage transcriptional regulator</fullName>
    </submittedName>
</protein>
<comment type="caution">
    <text evidence="1">The sequence shown here is derived from an EMBL/GenBank/DDBJ whole genome shotgun (WGS) entry which is preliminary data.</text>
</comment>
<dbReference type="Pfam" id="PF15943">
    <property type="entry name" value="YdaS_toxin"/>
    <property type="match status" value="1"/>
</dbReference>
<dbReference type="CDD" id="cd00093">
    <property type="entry name" value="HTH_XRE"/>
    <property type="match status" value="1"/>
</dbReference>
<sequence>MTDNNLFKSPIDKAVYIAGGQTALAKQIGVTQGAVGNWVRGLKKVSPVHAVAISFAVGGQVKPFELRPDLPTVFPHPAQD</sequence>
<reference evidence="1 2" key="1">
    <citation type="submission" date="2015-03" db="EMBL/GenBank/DDBJ databases">
        <authorList>
            <consortium name="Pathogen Informatics"/>
            <person name="Murphy D."/>
        </authorList>
    </citation>
    <scope>NUCLEOTIDE SEQUENCE [LARGE SCALE GENOMIC DNA]</scope>
    <source>
        <strain evidence="1 2">IP05342</strain>
    </source>
</reference>
<name>A0ABP1YF83_YEREN</name>
<evidence type="ECO:0000313" key="1">
    <source>
        <dbReference type="EMBL" id="CNE50820.1"/>
    </source>
</evidence>
<proteinExistence type="predicted"/>
<accession>A0ABP1YF83</accession>
<dbReference type="InterPro" id="IPR031856">
    <property type="entry name" value="YdaS_toxin-like"/>
</dbReference>
<gene>
    <name evidence="1" type="ORF">ERS137959_03973</name>
</gene>
<dbReference type="RefSeq" id="WP_050156816.1">
    <property type="nucleotide sequence ID" value="NZ_CPXJ01000063.1"/>
</dbReference>
<evidence type="ECO:0000313" key="2">
    <source>
        <dbReference type="Proteomes" id="UP000041601"/>
    </source>
</evidence>
<dbReference type="InterPro" id="IPR010982">
    <property type="entry name" value="Lambda_DNA-bd_dom_sf"/>
</dbReference>
<dbReference type="Proteomes" id="UP000041601">
    <property type="component" value="Unassembled WGS sequence"/>
</dbReference>
<dbReference type="SUPFAM" id="SSF47413">
    <property type="entry name" value="lambda repressor-like DNA-binding domains"/>
    <property type="match status" value="1"/>
</dbReference>
<organism evidence="1 2">
    <name type="scientific">Yersinia enterocolitica</name>
    <dbReference type="NCBI Taxonomy" id="630"/>
    <lineage>
        <taxon>Bacteria</taxon>
        <taxon>Pseudomonadati</taxon>
        <taxon>Pseudomonadota</taxon>
        <taxon>Gammaproteobacteria</taxon>
        <taxon>Enterobacterales</taxon>
        <taxon>Yersiniaceae</taxon>
        <taxon>Yersinia</taxon>
    </lineage>
</organism>
<keyword evidence="2" id="KW-1185">Reference proteome</keyword>